<comment type="subunit">
    <text evidence="5">Part of the 50S ribosomal subunit; part of the 5S rRNA/L5/L18/L25 subcomplex. Contacts the 5S rRNA. Binds to the 5S rRNA independently of L5 and L18.</text>
</comment>
<evidence type="ECO:0000256" key="4">
    <source>
        <dbReference type="ARBA" id="ARBA00023274"/>
    </source>
</evidence>
<evidence type="ECO:0000256" key="5">
    <source>
        <dbReference type="HAMAP-Rule" id="MF_01334"/>
    </source>
</evidence>
<dbReference type="EMBL" id="FUZF01000010">
    <property type="protein sequence ID" value="SKB80704.1"/>
    <property type="molecule type" value="Genomic_DNA"/>
</dbReference>
<dbReference type="GO" id="GO:0006412">
    <property type="term" value="P:translation"/>
    <property type="evidence" value="ECO:0007669"/>
    <property type="project" value="UniProtKB-UniRule"/>
</dbReference>
<keyword evidence="9" id="KW-1185">Reference proteome</keyword>
<dbReference type="CDD" id="cd00495">
    <property type="entry name" value="Ribosomal_L25_TL5_CTC"/>
    <property type="match status" value="1"/>
</dbReference>
<dbReference type="GO" id="GO:0003735">
    <property type="term" value="F:structural constituent of ribosome"/>
    <property type="evidence" value="ECO:0007669"/>
    <property type="project" value="InterPro"/>
</dbReference>
<evidence type="ECO:0000259" key="7">
    <source>
        <dbReference type="Pfam" id="PF14693"/>
    </source>
</evidence>
<dbReference type="Pfam" id="PF14693">
    <property type="entry name" value="Ribosomal_TL5_C"/>
    <property type="match status" value="1"/>
</dbReference>
<dbReference type="InterPro" id="IPR037121">
    <property type="entry name" value="Ribosomal_bL25_C"/>
</dbReference>
<evidence type="ECO:0000256" key="3">
    <source>
        <dbReference type="ARBA" id="ARBA00022980"/>
    </source>
</evidence>
<dbReference type="Gene3D" id="2.40.240.10">
    <property type="entry name" value="Ribosomal Protein L25, Chain P"/>
    <property type="match status" value="1"/>
</dbReference>
<organism evidence="8 9">
    <name type="scientific">Sphingobacterium nematocida</name>
    <dbReference type="NCBI Taxonomy" id="1513896"/>
    <lineage>
        <taxon>Bacteria</taxon>
        <taxon>Pseudomonadati</taxon>
        <taxon>Bacteroidota</taxon>
        <taxon>Sphingobacteriia</taxon>
        <taxon>Sphingobacteriales</taxon>
        <taxon>Sphingobacteriaceae</taxon>
        <taxon>Sphingobacterium</taxon>
    </lineage>
</organism>
<dbReference type="InterPro" id="IPR020930">
    <property type="entry name" value="Ribosomal_uL5_bac-type"/>
</dbReference>
<feature type="domain" description="Large ribosomal subunit protein bL25 beta" evidence="7">
    <location>
        <begin position="161"/>
        <end position="242"/>
    </location>
</feature>
<dbReference type="GO" id="GO:0022625">
    <property type="term" value="C:cytosolic large ribosomal subunit"/>
    <property type="evidence" value="ECO:0007669"/>
    <property type="project" value="TreeGrafter"/>
</dbReference>
<dbReference type="InterPro" id="IPR011035">
    <property type="entry name" value="Ribosomal_bL25/Gln-tRNA_synth"/>
</dbReference>
<dbReference type="Gene3D" id="2.170.120.20">
    <property type="entry name" value="Ribosomal protein L25, beta domain"/>
    <property type="match status" value="1"/>
</dbReference>
<accession>A0A1T5E9Q7</accession>
<proteinExistence type="inferred from homology"/>
<feature type="domain" description="Large ribosomal subunit protein bL25 L25" evidence="6">
    <location>
        <begin position="70"/>
        <end position="153"/>
    </location>
</feature>
<dbReference type="HAMAP" id="MF_01334">
    <property type="entry name" value="Ribosomal_bL25_CTC"/>
    <property type="match status" value="1"/>
</dbReference>
<dbReference type="InterPro" id="IPR020057">
    <property type="entry name" value="Ribosomal_bL25_b-dom"/>
</dbReference>
<dbReference type="Pfam" id="PF01386">
    <property type="entry name" value="Ribosomal_L25p"/>
    <property type="match status" value="1"/>
</dbReference>
<dbReference type="InterPro" id="IPR020056">
    <property type="entry name" value="Rbsml_bL25/Gln-tRNA_synth_N"/>
</dbReference>
<keyword evidence="3 5" id="KW-0689">Ribosomal protein</keyword>
<keyword evidence="1 5" id="KW-0699">rRNA-binding</keyword>
<reference evidence="9" key="1">
    <citation type="submission" date="2017-02" db="EMBL/GenBank/DDBJ databases">
        <authorList>
            <person name="Varghese N."/>
            <person name="Submissions S."/>
        </authorList>
    </citation>
    <scope>NUCLEOTIDE SEQUENCE [LARGE SCALE GENOMIC DNA]</scope>
    <source>
        <strain evidence="9">DSM 24091</strain>
    </source>
</reference>
<gene>
    <name evidence="5" type="primary">rplY</name>
    <name evidence="5" type="synonym">ctc</name>
    <name evidence="8" type="ORF">SAMN05660841_02445</name>
</gene>
<dbReference type="Proteomes" id="UP000190150">
    <property type="component" value="Unassembled WGS sequence"/>
</dbReference>
<dbReference type="SUPFAM" id="SSF50715">
    <property type="entry name" value="Ribosomal protein L25-like"/>
    <property type="match status" value="1"/>
</dbReference>
<evidence type="ECO:0000313" key="9">
    <source>
        <dbReference type="Proteomes" id="UP000190150"/>
    </source>
</evidence>
<dbReference type="GO" id="GO:0008097">
    <property type="term" value="F:5S rRNA binding"/>
    <property type="evidence" value="ECO:0007669"/>
    <property type="project" value="InterPro"/>
</dbReference>
<sequence>MIILGSQDLKLIVFFKQLKYKYIKFLIKKKTANVLRFLQILKKDCFLTFFHYFCTSNFNILNNMKSIAISGSLRGNVGKRDAKGLRYEGQVPAVLYGGKEQTHLSVSAADLKPVLYTADVIFIELNIDGKKVRAIVQEAQFHPLTDQVTHVDFLELFDDKEVSVNIPIKLTGTSPGVKMGGKLVQKLRNLRVKALPNNLPQEIEVPMESLEVGKSFRVRQVTLENAKVLNNSDDTIVSVIMSRALRQAEQEAAKAAQGGKKK</sequence>
<evidence type="ECO:0000256" key="2">
    <source>
        <dbReference type="ARBA" id="ARBA00022884"/>
    </source>
</evidence>
<evidence type="ECO:0000256" key="1">
    <source>
        <dbReference type="ARBA" id="ARBA00022730"/>
    </source>
</evidence>
<dbReference type="InterPro" id="IPR001021">
    <property type="entry name" value="Ribosomal_bL25_long"/>
</dbReference>
<evidence type="ECO:0000259" key="6">
    <source>
        <dbReference type="Pfam" id="PF01386"/>
    </source>
</evidence>
<dbReference type="STRING" id="1513896.SAMN05660841_02445"/>
<dbReference type="InterPro" id="IPR029751">
    <property type="entry name" value="Ribosomal_L25_dom"/>
</dbReference>
<keyword evidence="4 5" id="KW-0687">Ribonucleoprotein</keyword>
<protein>
    <recommendedName>
        <fullName evidence="5">Large ribosomal subunit protein bL25</fullName>
    </recommendedName>
    <alternativeName>
        <fullName evidence="5">General stress protein CTC</fullName>
    </alternativeName>
</protein>
<dbReference type="AlphaFoldDB" id="A0A1T5E9Q7"/>
<dbReference type="PANTHER" id="PTHR33284">
    <property type="entry name" value="RIBOSOMAL PROTEIN L25/GLN-TRNA SYNTHETASE, ANTI-CODON-BINDING DOMAIN-CONTAINING PROTEIN"/>
    <property type="match status" value="1"/>
</dbReference>
<evidence type="ECO:0000313" key="8">
    <source>
        <dbReference type="EMBL" id="SKB80704.1"/>
    </source>
</evidence>
<dbReference type="NCBIfam" id="NF004132">
    <property type="entry name" value="PRK05618.2-2"/>
    <property type="match status" value="1"/>
</dbReference>
<dbReference type="PANTHER" id="PTHR33284:SF1">
    <property type="entry name" value="RIBOSOMAL PROTEIN L25_GLN-TRNA SYNTHETASE, ANTI-CODON-BINDING DOMAIN-CONTAINING PROTEIN"/>
    <property type="match status" value="1"/>
</dbReference>
<name>A0A1T5E9Q7_9SPHI</name>
<comment type="function">
    <text evidence="5">This is one of the proteins that binds to the 5S RNA in the ribosome where it forms part of the central protuberance.</text>
</comment>
<dbReference type="NCBIfam" id="TIGR00731">
    <property type="entry name" value="bL25_bact_ctc"/>
    <property type="match status" value="1"/>
</dbReference>
<comment type="similarity">
    <text evidence="5">Belongs to the bacterial ribosomal protein bL25 family. CTC subfamily.</text>
</comment>
<keyword evidence="2 5" id="KW-0694">RNA-binding</keyword>